<proteinExistence type="predicted"/>
<dbReference type="InterPro" id="IPR036770">
    <property type="entry name" value="Ankyrin_rpt-contain_sf"/>
</dbReference>
<feature type="region of interest" description="Disordered" evidence="1">
    <location>
        <begin position="1"/>
        <end position="31"/>
    </location>
</feature>
<keyword evidence="3" id="KW-1185">Reference proteome</keyword>
<name>A0AA43QW33_9LECA</name>
<dbReference type="Gene3D" id="1.25.40.20">
    <property type="entry name" value="Ankyrin repeat-containing domain"/>
    <property type="match status" value="1"/>
</dbReference>
<evidence type="ECO:0000313" key="3">
    <source>
        <dbReference type="Proteomes" id="UP001161017"/>
    </source>
</evidence>
<feature type="region of interest" description="Disordered" evidence="1">
    <location>
        <begin position="291"/>
        <end position="329"/>
    </location>
</feature>
<sequence length="329" mass="35743">MAHDSSTSSSSSSSSSSSQHDRYPTSAGHRRQRSILQACASGNILRLKHLFNQIGVRAGDQPVEPQWLPHHRKIVPVPASGPPPTSAMIYQVVRHAQASTLALLLATYPHAQVADALVLATAFAHPDFPTFKLLYEHDPTIARFDGFPHYTTSLMQACRRGGGDPLIPAFLLDHHADPAATAGPHHEDSALAAAIEHDQPLWLIEKTVRAGGVVDSSALLAAIRAQRFQVLAWLVERCWIEDRARVLAQALLAARKMERFGMVGLLEGQLRCSPPARRRRPRMMRRWGSGGFGFGSDGCGSSESSSSRSSDGTGARVDRIPFGDESPGW</sequence>
<reference evidence="2" key="1">
    <citation type="journal article" date="2023" name="Genome Biol. Evol.">
        <title>First Whole Genome Sequence and Flow Cytometry Genome Size Data for the Lichen-Forming Fungus Ramalina farinacea (Ascomycota).</title>
        <authorList>
            <person name="Llewellyn T."/>
            <person name="Mian S."/>
            <person name="Hill R."/>
            <person name="Leitch I.J."/>
            <person name="Gaya E."/>
        </authorList>
    </citation>
    <scope>NUCLEOTIDE SEQUENCE</scope>
    <source>
        <strain evidence="2">LIQ254RAFAR</strain>
    </source>
</reference>
<organism evidence="2 3">
    <name type="scientific">Ramalina farinacea</name>
    <dbReference type="NCBI Taxonomy" id="258253"/>
    <lineage>
        <taxon>Eukaryota</taxon>
        <taxon>Fungi</taxon>
        <taxon>Dikarya</taxon>
        <taxon>Ascomycota</taxon>
        <taxon>Pezizomycotina</taxon>
        <taxon>Lecanoromycetes</taxon>
        <taxon>OSLEUM clade</taxon>
        <taxon>Lecanoromycetidae</taxon>
        <taxon>Lecanorales</taxon>
        <taxon>Lecanorineae</taxon>
        <taxon>Ramalinaceae</taxon>
        <taxon>Ramalina</taxon>
    </lineage>
</organism>
<feature type="compositionally biased region" description="Low complexity" evidence="1">
    <location>
        <begin position="1"/>
        <end position="18"/>
    </location>
</feature>
<gene>
    <name evidence="2" type="ORF">OHK93_005272</name>
</gene>
<feature type="compositionally biased region" description="Low complexity" evidence="1">
    <location>
        <begin position="299"/>
        <end position="314"/>
    </location>
</feature>
<dbReference type="Proteomes" id="UP001161017">
    <property type="component" value="Unassembled WGS sequence"/>
</dbReference>
<dbReference type="EMBL" id="JAPUFD010000027">
    <property type="protein sequence ID" value="MDI1493482.1"/>
    <property type="molecule type" value="Genomic_DNA"/>
</dbReference>
<evidence type="ECO:0008006" key="4">
    <source>
        <dbReference type="Google" id="ProtNLM"/>
    </source>
</evidence>
<evidence type="ECO:0000256" key="1">
    <source>
        <dbReference type="SAM" id="MobiDB-lite"/>
    </source>
</evidence>
<comment type="caution">
    <text evidence="2">The sequence shown here is derived from an EMBL/GenBank/DDBJ whole genome shotgun (WGS) entry which is preliminary data.</text>
</comment>
<accession>A0AA43QW33</accession>
<evidence type="ECO:0000313" key="2">
    <source>
        <dbReference type="EMBL" id="MDI1493482.1"/>
    </source>
</evidence>
<dbReference type="AlphaFoldDB" id="A0AA43QW33"/>
<protein>
    <recommendedName>
        <fullName evidence="4">Ankyrin repeat protein</fullName>
    </recommendedName>
</protein>